<dbReference type="EMBL" id="JAUTXU010000180">
    <property type="protein sequence ID" value="KAK3700777.1"/>
    <property type="molecule type" value="Genomic_DNA"/>
</dbReference>
<protein>
    <submittedName>
        <fullName evidence="1">Uncharacterized protein</fullName>
    </submittedName>
</protein>
<gene>
    <name evidence="1" type="ORF">LTR37_015749</name>
</gene>
<proteinExistence type="predicted"/>
<comment type="caution">
    <text evidence="1">The sequence shown here is derived from an EMBL/GenBank/DDBJ whole genome shotgun (WGS) entry which is preliminary data.</text>
</comment>
<dbReference type="Proteomes" id="UP001281147">
    <property type="component" value="Unassembled WGS sequence"/>
</dbReference>
<organism evidence="1 2">
    <name type="scientific">Vermiconidia calcicola</name>
    <dbReference type="NCBI Taxonomy" id="1690605"/>
    <lineage>
        <taxon>Eukaryota</taxon>
        <taxon>Fungi</taxon>
        <taxon>Dikarya</taxon>
        <taxon>Ascomycota</taxon>
        <taxon>Pezizomycotina</taxon>
        <taxon>Dothideomycetes</taxon>
        <taxon>Dothideomycetidae</taxon>
        <taxon>Mycosphaerellales</taxon>
        <taxon>Extremaceae</taxon>
        <taxon>Vermiconidia</taxon>
    </lineage>
</organism>
<reference evidence="1" key="1">
    <citation type="submission" date="2023-07" db="EMBL/GenBank/DDBJ databases">
        <title>Black Yeasts Isolated from many extreme environments.</title>
        <authorList>
            <person name="Coleine C."/>
            <person name="Stajich J.E."/>
            <person name="Selbmann L."/>
        </authorList>
    </citation>
    <scope>NUCLEOTIDE SEQUENCE</scope>
    <source>
        <strain evidence="1">CCFEE 5714</strain>
    </source>
</reference>
<name>A0ACC3MQ47_9PEZI</name>
<sequence length="80" mass="8757">MGNIPKAYDFTAPQSLMRRLLVAVVVLSLKESDIEPSGLEDFHFSNLSAFTSDLAAQFLADSRCDESEAFLVDESVTGNK</sequence>
<evidence type="ECO:0000313" key="2">
    <source>
        <dbReference type="Proteomes" id="UP001281147"/>
    </source>
</evidence>
<evidence type="ECO:0000313" key="1">
    <source>
        <dbReference type="EMBL" id="KAK3700777.1"/>
    </source>
</evidence>
<keyword evidence="2" id="KW-1185">Reference proteome</keyword>
<accession>A0ACC3MQ47</accession>